<dbReference type="Proteomes" id="UP000054549">
    <property type="component" value="Unassembled WGS sequence"/>
</dbReference>
<dbReference type="HOGENOM" id="CLU_055683_1_0_1"/>
<dbReference type="STRING" id="946122.A0A0C2X8J6"/>
<dbReference type="InterPro" id="IPR006886">
    <property type="entry name" value="RNA_pol_III_Rpc5"/>
</dbReference>
<name>A0A0C2X8J6_AMAMK</name>
<organism evidence="2 3">
    <name type="scientific">Amanita muscaria (strain Koide BX008)</name>
    <dbReference type="NCBI Taxonomy" id="946122"/>
    <lineage>
        <taxon>Eukaryota</taxon>
        <taxon>Fungi</taxon>
        <taxon>Dikarya</taxon>
        <taxon>Basidiomycota</taxon>
        <taxon>Agaricomycotina</taxon>
        <taxon>Agaricomycetes</taxon>
        <taxon>Agaricomycetidae</taxon>
        <taxon>Agaricales</taxon>
        <taxon>Pluteineae</taxon>
        <taxon>Amanitaceae</taxon>
        <taxon>Amanita</taxon>
    </lineage>
</organism>
<dbReference type="FunCoup" id="A0A0C2X8J6">
    <property type="interactions" value="39"/>
</dbReference>
<evidence type="ECO:0000313" key="3">
    <source>
        <dbReference type="Proteomes" id="UP000054549"/>
    </source>
</evidence>
<dbReference type="PANTHER" id="PTHR12069:SF0">
    <property type="entry name" value="DNA-DIRECTED RNA POLYMERASE III SUBUNIT RPC5"/>
    <property type="match status" value="1"/>
</dbReference>
<feature type="compositionally biased region" description="Basic and acidic residues" evidence="1">
    <location>
        <begin position="190"/>
        <end position="213"/>
    </location>
</feature>
<protein>
    <submittedName>
        <fullName evidence="2">Uncharacterized protein</fullName>
    </submittedName>
</protein>
<proteinExistence type="predicted"/>
<dbReference type="EMBL" id="KN818223">
    <property type="protein sequence ID" value="KIL70687.1"/>
    <property type="molecule type" value="Genomic_DNA"/>
</dbReference>
<dbReference type="Pfam" id="PF04801">
    <property type="entry name" value="RPC5"/>
    <property type="match status" value="1"/>
</dbReference>
<dbReference type="AlphaFoldDB" id="A0A0C2X8J6"/>
<dbReference type="OrthoDB" id="340681at2759"/>
<dbReference type="GO" id="GO:0042797">
    <property type="term" value="P:tRNA transcription by RNA polymerase III"/>
    <property type="evidence" value="ECO:0007669"/>
    <property type="project" value="TreeGrafter"/>
</dbReference>
<dbReference type="GO" id="GO:0005666">
    <property type="term" value="C:RNA polymerase III complex"/>
    <property type="evidence" value="ECO:0007669"/>
    <property type="project" value="TreeGrafter"/>
</dbReference>
<keyword evidence="3" id="KW-1185">Reference proteome</keyword>
<reference evidence="2 3" key="1">
    <citation type="submission" date="2014-04" db="EMBL/GenBank/DDBJ databases">
        <title>Evolutionary Origins and Diversification of the Mycorrhizal Mutualists.</title>
        <authorList>
            <consortium name="DOE Joint Genome Institute"/>
            <consortium name="Mycorrhizal Genomics Consortium"/>
            <person name="Kohler A."/>
            <person name="Kuo A."/>
            <person name="Nagy L.G."/>
            <person name="Floudas D."/>
            <person name="Copeland A."/>
            <person name="Barry K.W."/>
            <person name="Cichocki N."/>
            <person name="Veneault-Fourrey C."/>
            <person name="LaButti K."/>
            <person name="Lindquist E.A."/>
            <person name="Lipzen A."/>
            <person name="Lundell T."/>
            <person name="Morin E."/>
            <person name="Murat C."/>
            <person name="Riley R."/>
            <person name="Ohm R."/>
            <person name="Sun H."/>
            <person name="Tunlid A."/>
            <person name="Henrissat B."/>
            <person name="Grigoriev I.V."/>
            <person name="Hibbett D.S."/>
            <person name="Martin F."/>
        </authorList>
    </citation>
    <scope>NUCLEOTIDE SEQUENCE [LARGE SCALE GENOMIC DNA]</scope>
    <source>
        <strain evidence="2 3">Koide BX008</strain>
    </source>
</reference>
<feature type="region of interest" description="Disordered" evidence="1">
    <location>
        <begin position="68"/>
        <end position="112"/>
    </location>
</feature>
<evidence type="ECO:0000313" key="2">
    <source>
        <dbReference type="EMBL" id="KIL70687.1"/>
    </source>
</evidence>
<gene>
    <name evidence="2" type="ORF">M378DRAFT_67079</name>
</gene>
<accession>A0A0C2X8J6</accession>
<dbReference type="InParanoid" id="A0A0C2X8J6"/>
<sequence>MDQLDEPIAVLPIHYSNALGKDIQLHQFPLLSRPLQIPPSAAASGKRISARIKPNVRRIEICVPADTRPDVWNPQRATELGTAQLEDDREKNQEQRKGKEKENKEPRLSEVRLRSEEISQHSVHMLGIVQNGRLYLHPVSEIHQFRPTMTYLDMQSRKSRHSTAGAGSDSDSDHGPPPDPDEVQVPPTSKAKDKKPVEMREISVSTRKTDDKGATVGLSTVRREMLQVIRAEEDEEWQNYEYCDATASVEAVEALSSSNNANVSLQCKTDMTAFLKDISK</sequence>
<dbReference type="PANTHER" id="PTHR12069">
    <property type="entry name" value="DNA-DIRECTED RNA POLYMERASES III 80 KDA POLYPEPTIDE RNA POLYMERASE III SUBUNIT 5"/>
    <property type="match status" value="1"/>
</dbReference>
<feature type="compositionally biased region" description="Basic and acidic residues" evidence="1">
    <location>
        <begin position="86"/>
        <end position="112"/>
    </location>
</feature>
<feature type="region of interest" description="Disordered" evidence="1">
    <location>
        <begin position="155"/>
        <end position="213"/>
    </location>
</feature>
<evidence type="ECO:0000256" key="1">
    <source>
        <dbReference type="SAM" id="MobiDB-lite"/>
    </source>
</evidence>